<dbReference type="Gene3D" id="2.70.70.10">
    <property type="entry name" value="Glucose Permease (Domain IIA)"/>
    <property type="match status" value="1"/>
</dbReference>
<reference evidence="3" key="1">
    <citation type="submission" date="2020-08" db="EMBL/GenBank/DDBJ databases">
        <title>Genome public.</title>
        <authorList>
            <person name="Liu C."/>
            <person name="Sun Q."/>
        </authorList>
    </citation>
    <scope>NUCLEOTIDE SEQUENCE</scope>
    <source>
        <strain evidence="3">BX12</strain>
    </source>
</reference>
<evidence type="ECO:0000256" key="1">
    <source>
        <dbReference type="SAM" id="MobiDB-lite"/>
    </source>
</evidence>
<dbReference type="CDD" id="cd12797">
    <property type="entry name" value="M23_peptidase"/>
    <property type="match status" value="1"/>
</dbReference>
<dbReference type="Pfam" id="PF01551">
    <property type="entry name" value="Peptidase_M23"/>
    <property type="match status" value="1"/>
</dbReference>
<dbReference type="Proteomes" id="UP000602647">
    <property type="component" value="Unassembled WGS sequence"/>
</dbReference>
<dbReference type="AlphaFoldDB" id="A0A923NGV6"/>
<dbReference type="GO" id="GO:0004222">
    <property type="term" value="F:metalloendopeptidase activity"/>
    <property type="evidence" value="ECO:0007669"/>
    <property type="project" value="TreeGrafter"/>
</dbReference>
<dbReference type="RefSeq" id="WP_187301948.1">
    <property type="nucleotide sequence ID" value="NZ_CBCTON010000063.1"/>
</dbReference>
<keyword evidence="4" id="KW-1185">Reference proteome</keyword>
<sequence>MREQKKKKDRAALALVLCFCVVALTSVFAVKSSLNKINAERTNMETAQTTENTENTEDREAAVRTPVVDSKDKNTDTENNSSSSEGTPDYAPPLDGRIQMEYSMDMPIYSKTLDQYMTHPGVDLAAPLSTKVKAIAEGTVTKVSEDDRYGMTVEINHGNGIISTYSNLAEQGLAEMGDVVQQGQIIGAVGETALFEIMEESHLHLEMTKDSAYVNPVDYIKGL</sequence>
<feature type="domain" description="M23ase beta-sheet core" evidence="2">
    <location>
        <begin position="118"/>
        <end position="216"/>
    </location>
</feature>
<feature type="region of interest" description="Disordered" evidence="1">
    <location>
        <begin position="45"/>
        <end position="95"/>
    </location>
</feature>
<protein>
    <submittedName>
        <fullName evidence="3">M23 family metallopeptidase</fullName>
    </submittedName>
</protein>
<proteinExistence type="predicted"/>
<organism evidence="3 4">
    <name type="scientific">Zhenpiania hominis</name>
    <dbReference type="NCBI Taxonomy" id="2763644"/>
    <lineage>
        <taxon>Bacteria</taxon>
        <taxon>Bacillati</taxon>
        <taxon>Bacillota</taxon>
        <taxon>Clostridia</taxon>
        <taxon>Peptostreptococcales</taxon>
        <taxon>Anaerovoracaceae</taxon>
        <taxon>Zhenpiania</taxon>
    </lineage>
</organism>
<dbReference type="PANTHER" id="PTHR21666">
    <property type="entry name" value="PEPTIDASE-RELATED"/>
    <property type="match status" value="1"/>
</dbReference>
<dbReference type="InterPro" id="IPR011055">
    <property type="entry name" value="Dup_hybrid_motif"/>
</dbReference>
<dbReference type="EMBL" id="JACRYT010000002">
    <property type="protein sequence ID" value="MBC6678766.1"/>
    <property type="molecule type" value="Genomic_DNA"/>
</dbReference>
<accession>A0A923NGV6</accession>
<dbReference type="InterPro" id="IPR050570">
    <property type="entry name" value="Cell_wall_metabolism_enzyme"/>
</dbReference>
<dbReference type="SUPFAM" id="SSF51261">
    <property type="entry name" value="Duplicated hybrid motif"/>
    <property type="match status" value="1"/>
</dbReference>
<comment type="caution">
    <text evidence="3">The sequence shown here is derived from an EMBL/GenBank/DDBJ whole genome shotgun (WGS) entry which is preliminary data.</text>
</comment>
<name>A0A923NGV6_9FIRM</name>
<evidence type="ECO:0000259" key="2">
    <source>
        <dbReference type="Pfam" id="PF01551"/>
    </source>
</evidence>
<dbReference type="InterPro" id="IPR016047">
    <property type="entry name" value="M23ase_b-sheet_dom"/>
</dbReference>
<evidence type="ECO:0000313" key="3">
    <source>
        <dbReference type="EMBL" id="MBC6678766.1"/>
    </source>
</evidence>
<evidence type="ECO:0000313" key="4">
    <source>
        <dbReference type="Proteomes" id="UP000602647"/>
    </source>
</evidence>
<gene>
    <name evidence="3" type="ORF">H9L42_02865</name>
</gene>
<dbReference type="PANTHER" id="PTHR21666:SF270">
    <property type="entry name" value="MUREIN HYDROLASE ACTIVATOR ENVC"/>
    <property type="match status" value="1"/>
</dbReference>